<feature type="compositionally biased region" description="Polar residues" evidence="1">
    <location>
        <begin position="651"/>
        <end position="662"/>
    </location>
</feature>
<dbReference type="SUPFAM" id="SSF49879">
    <property type="entry name" value="SMAD/FHA domain"/>
    <property type="match status" value="1"/>
</dbReference>
<feature type="compositionally biased region" description="Polar residues" evidence="1">
    <location>
        <begin position="114"/>
        <end position="141"/>
    </location>
</feature>
<protein>
    <recommendedName>
        <fullName evidence="2">FHA domain-containing protein</fullName>
    </recommendedName>
</protein>
<feature type="compositionally biased region" description="Low complexity" evidence="1">
    <location>
        <begin position="803"/>
        <end position="843"/>
    </location>
</feature>
<reference evidence="3 4" key="1">
    <citation type="submission" date="2022-05" db="EMBL/GenBank/DDBJ databases">
        <authorList>
            <consortium name="Genoscope - CEA"/>
            <person name="William W."/>
        </authorList>
    </citation>
    <scope>NUCLEOTIDE SEQUENCE [LARGE SCALE GENOMIC DNA]</scope>
</reference>
<feature type="compositionally biased region" description="Basic and acidic residues" evidence="1">
    <location>
        <begin position="401"/>
        <end position="421"/>
    </location>
</feature>
<name>A0ABN8PCG1_9CNID</name>
<dbReference type="InterPro" id="IPR000253">
    <property type="entry name" value="FHA_dom"/>
</dbReference>
<dbReference type="Pfam" id="PF00498">
    <property type="entry name" value="FHA"/>
    <property type="match status" value="1"/>
</dbReference>
<comment type="caution">
    <text evidence="3">The sequence shown here is derived from an EMBL/GenBank/DDBJ whole genome shotgun (WGS) entry which is preliminary data.</text>
</comment>
<feature type="compositionally biased region" description="Polar residues" evidence="1">
    <location>
        <begin position="353"/>
        <end position="365"/>
    </location>
</feature>
<dbReference type="InterPro" id="IPR051176">
    <property type="entry name" value="Cent_Immune-Sig_Mod"/>
</dbReference>
<dbReference type="Gene3D" id="2.60.200.20">
    <property type="match status" value="1"/>
</dbReference>
<evidence type="ECO:0000313" key="3">
    <source>
        <dbReference type="EMBL" id="CAH3140903.1"/>
    </source>
</evidence>
<feature type="region of interest" description="Disordered" evidence="1">
    <location>
        <begin position="112"/>
        <end position="182"/>
    </location>
</feature>
<feature type="region of interest" description="Disordered" evidence="1">
    <location>
        <begin position="400"/>
        <end position="864"/>
    </location>
</feature>
<feature type="compositionally biased region" description="Low complexity" evidence="1">
    <location>
        <begin position="509"/>
        <end position="530"/>
    </location>
</feature>
<feature type="compositionally biased region" description="Polar residues" evidence="1">
    <location>
        <begin position="1101"/>
        <end position="1115"/>
    </location>
</feature>
<sequence length="1218" mass="133705">MKAAGCEWALLSPEGTYHKLSEPNFFVGREDEMDLTLKSRSVDKQHAVISVNLENAEYKLHDLGTLNGTFVNEMRISQQPVDLKLKDNIRFGYDLNTFRVELLPQRKRQLVFDDNNNQERQQFNGNNDHSLGTAWESSYRSQPAAPERKLSIQSSAHLTNSDEDESRTGSPDQGMHNMYHGVHSPHTQFHPYPHYPYMAPMYHHHPPVMCHCPSCTGHRSPVHSPHGGTPSNFVHHQMAPHPSWSHASPTAFQVRSRLQRPMSVPGEKFEMIVKGSPLYGQPPWWGWGSSDDEIYNYPNTASILEADTQAGQNVVALKKKKLTKKDALEMAQRRHSIATTSVLSESKERIVATRTSKTTYESPEQSKAMKEREEYVLFQKKSSLPYPEYSDQLSPVFENSTSRDWELPDSQSEKSSLRECDSSQENSPDDCIEGHSRPGSSYEIPIIPDYEEIPERPVSQKSDKEKLRSQEDVRKSAAGKQDGAARKKVTSKVKKRILSADAPTKNGKTSSASRRNSSDTSESEYEPSSHPSRRLGVVTRGYPSSGRVFGLTEVSLQREGDGGSRESLSPAPLPNWVQQWTKDSNNPDNCAVYQPIEVLGSSSASEDSIHNSCIMSSSSIPVPVQRDDSESKSKLAKVASSPSLRPRAGSAKTTTSGLMRTQSLSPSSLSSSPKTSFSPKISRSNTMSAATIRRSYPTATGGESDRKAVDGVRSIGLESSTSDDSDVESSDASLTKQAKESRRKSDESDRKGVQLIPEKEGKRPLSAPRPNKTAMLRAHNSREAVKNSGVKTKTPPTAKSRTAKNSPSNSAGSGNSVAANQIGDSPPVSRVWSPSVRRSTKSSSGDESLDVAETGVKRDEVDVTQKAVDDVFTSGPVLPESLQMKRDDPVNKTFVLDEGKGDSPITSPEESSMQDWVSKVSNSKTITESKDALEENTASTTASGTEPEEKKIASAKTQGVSLRSKLIPFAPFIESPPYTPPVADHPFEPPSDSADDLSGGSRCSTGEGRSMSPDSVVSAAPPSSPSPPLTPSSEAKAMFDFKGGAASSQSRRQWGVTDKPVEDLMLSSIHAFSVELRLASESVLSKVKTLYDGSEEELNGTARSSNSSDSKQESPSAIPDWKSSHAEIAGIFRNLRKVELRLRTMEQALSIMCVAAQKEPKKSFQERKISMIETSSLGLGQKWREFKIKARRNSWAVEHRNQFPVPPAESDEEDEDTS</sequence>
<feature type="compositionally biased region" description="Low complexity" evidence="1">
    <location>
        <begin position="663"/>
        <end position="682"/>
    </location>
</feature>
<dbReference type="InterPro" id="IPR008984">
    <property type="entry name" value="SMAD_FHA_dom_sf"/>
</dbReference>
<evidence type="ECO:0000313" key="4">
    <source>
        <dbReference type="Proteomes" id="UP001159405"/>
    </source>
</evidence>
<evidence type="ECO:0000256" key="1">
    <source>
        <dbReference type="SAM" id="MobiDB-lite"/>
    </source>
</evidence>
<feature type="compositionally biased region" description="Basic residues" evidence="1">
    <location>
        <begin position="486"/>
        <end position="497"/>
    </location>
</feature>
<feature type="region of interest" description="Disordered" evidence="1">
    <location>
        <begin position="339"/>
        <end position="369"/>
    </location>
</feature>
<feature type="compositionally biased region" description="Acidic residues" evidence="1">
    <location>
        <begin position="1209"/>
        <end position="1218"/>
    </location>
</feature>
<feature type="region of interest" description="Disordered" evidence="1">
    <location>
        <begin position="973"/>
        <end position="1055"/>
    </location>
</feature>
<feature type="compositionally biased region" description="Basic and acidic residues" evidence="1">
    <location>
        <begin position="737"/>
        <end position="763"/>
    </location>
</feature>
<dbReference type="PROSITE" id="PS50006">
    <property type="entry name" value="FHA_DOMAIN"/>
    <property type="match status" value="1"/>
</dbReference>
<feature type="compositionally biased region" description="Basic and acidic residues" evidence="1">
    <location>
        <begin position="883"/>
        <end position="901"/>
    </location>
</feature>
<feature type="region of interest" description="Disordered" evidence="1">
    <location>
        <begin position="1094"/>
        <end position="1120"/>
    </location>
</feature>
<dbReference type="Proteomes" id="UP001159405">
    <property type="component" value="Unassembled WGS sequence"/>
</dbReference>
<feature type="compositionally biased region" description="Basic and acidic residues" evidence="1">
    <location>
        <begin position="855"/>
        <end position="864"/>
    </location>
</feature>
<accession>A0ABN8PCG1</accession>
<dbReference type="PANTHER" id="PTHR15715:SF47">
    <property type="entry name" value="FHA DOMAIN-CONTAINING PROTEIN"/>
    <property type="match status" value="1"/>
</dbReference>
<gene>
    <name evidence="3" type="ORF">PLOB_00041436</name>
</gene>
<feature type="compositionally biased region" description="Polar residues" evidence="1">
    <location>
        <begin position="789"/>
        <end position="800"/>
    </location>
</feature>
<feature type="compositionally biased region" description="Low complexity" evidence="1">
    <location>
        <begin position="610"/>
        <end position="620"/>
    </location>
</feature>
<keyword evidence="4" id="KW-1185">Reference proteome</keyword>
<dbReference type="EMBL" id="CALNXK010000065">
    <property type="protein sequence ID" value="CAH3140903.1"/>
    <property type="molecule type" value="Genomic_DNA"/>
</dbReference>
<feature type="domain" description="FHA" evidence="2">
    <location>
        <begin position="25"/>
        <end position="76"/>
    </location>
</feature>
<feature type="compositionally biased region" description="Basic and acidic residues" evidence="1">
    <location>
        <begin position="461"/>
        <end position="475"/>
    </location>
</feature>
<evidence type="ECO:0000259" key="2">
    <source>
        <dbReference type="PROSITE" id="PS50006"/>
    </source>
</evidence>
<feature type="compositionally biased region" description="Polar residues" evidence="1">
    <location>
        <begin position="576"/>
        <end position="588"/>
    </location>
</feature>
<feature type="compositionally biased region" description="Low complexity" evidence="1">
    <location>
        <begin position="1010"/>
        <end position="1021"/>
    </location>
</feature>
<feature type="region of interest" description="Disordered" evidence="1">
    <location>
        <begin position="1197"/>
        <end position="1218"/>
    </location>
</feature>
<dbReference type="PANTHER" id="PTHR15715">
    <property type="entry name" value="CENTROSOMAL PROTEIN OF 170 KDA"/>
    <property type="match status" value="1"/>
</dbReference>
<dbReference type="SMART" id="SM00240">
    <property type="entry name" value="FHA"/>
    <property type="match status" value="1"/>
</dbReference>
<organism evidence="3 4">
    <name type="scientific">Porites lobata</name>
    <dbReference type="NCBI Taxonomy" id="104759"/>
    <lineage>
        <taxon>Eukaryota</taxon>
        <taxon>Metazoa</taxon>
        <taxon>Cnidaria</taxon>
        <taxon>Anthozoa</taxon>
        <taxon>Hexacorallia</taxon>
        <taxon>Scleractinia</taxon>
        <taxon>Fungiina</taxon>
        <taxon>Poritidae</taxon>
        <taxon>Porites</taxon>
    </lineage>
</organism>
<feature type="region of interest" description="Disordered" evidence="1">
    <location>
        <begin position="879"/>
        <end position="959"/>
    </location>
</feature>
<proteinExistence type="predicted"/>
<feature type="compositionally biased region" description="Polar residues" evidence="1">
    <location>
        <begin position="904"/>
        <end position="926"/>
    </location>
</feature>